<dbReference type="GO" id="GO:0046854">
    <property type="term" value="P:phosphatidylinositol phosphate biosynthetic process"/>
    <property type="evidence" value="ECO:0007669"/>
    <property type="project" value="TreeGrafter"/>
</dbReference>
<feature type="domain" description="PIPK" evidence="8">
    <location>
        <begin position="1606"/>
        <end position="1946"/>
    </location>
</feature>
<keyword evidence="2 6" id="KW-0808">Transferase</keyword>
<keyword evidence="5 6" id="KW-0067">ATP-binding</keyword>
<dbReference type="EC" id="2.7.1.150" evidence="1"/>
<dbReference type="InterPro" id="IPR027483">
    <property type="entry name" value="PInositol-4-P-4/5-kinase_C_sf"/>
</dbReference>
<reference evidence="9" key="1">
    <citation type="submission" date="2023-08" db="EMBL/GenBank/DDBJ databases">
        <title>Draft sequence of the Babesia gibsoni genome.</title>
        <authorList>
            <person name="Yamagishi J.Y."/>
            <person name="Xuan X.X."/>
        </authorList>
    </citation>
    <scope>NUCLEOTIDE SEQUENCE</scope>
    <source>
        <strain evidence="9">Azabu</strain>
    </source>
</reference>
<sequence>MEKRVVKVRKAILKAQRSKTSNCGPEQDEADSPSCINELYNEVFASDDPYWNSNLLRLAERYIKYTLQRYNGGFSSNRKLRDHISTLILKYGFQAKLKHIYRDINNVIKVLKVPGKAHSSLGLESRHGFSVFNGLCFNGDLAHPKMECQLNTCRIMMAMSFLSDKKLIHPGGYEEMHDIVDAMDSIDSIIDNIKRCDVSLILCSTRIPSDIAQRLYLSGITCVTNADPGILQQLGLTLGKSIMETFDEVQLHKDNIATVECFRVVSMGKGNIVALSLGAMFHGCSILYSKSLPNFINPEHMKDLLKAGLFALQSLFEELNFVKNLEGKLRDDDSLMLSMCRFVGLKSWNAPSTRVNTYRKTPATSSRPFCKLLPINHNDEIGSAIDCSMSVLMSPKPRIGTKQSFHAYKVKRSNSFSSDALTPDKAKRQIFFSDWLNNYHNGSSDYPAASSPEATMISYEVLKEISSLECIEYYTKDGDICGNAIRKVIPIGIYDSGNFVSDFVSNQANNIQKSRCPSSDACSDSLRKHQLHLEISCESYSAKAKRVTFTFEPHDIPFQGGNKMSSYMLGVSCRICGDYRMLSVNDFTFGRFLHMLLNDRSYISECQHYLFANKDYSLYSEKLVVRIQVQDVSQYKVAAWLNAPLINCDVACLPLYEAVTERCDRTLMNATSTLLTVLERISDVEKEEPDGYSPPGTWYRNDYLDLGDLITFSWEPYDSKSVDLLYMKDRSSTMSLCLRNLFSMVMSFMDSKFSECILAENLEDELPCRCELRCEVVEEVQYDENSLWKIPLSKVSVSKFQEEYEDRNVYGLNMHPTLLGNITKAINGSGRFGMCKICKRCRYENTAELEILNWIYIITGITRNIGNKLQSLIIALEHRNVSGRTTEPPKCESSVVKESTDEMNTVGDEKCNTDTASTVSGASTVVKSSSVQESNVERTPPLAESMQKNMVNILQEAPDETLQNGNIGKSDENSVDTTYQEECKALDAVIDVIKNSMDDLRATYLQCVSHLLFSMFWSNLDEMNLYMSIRCFFLSYTQINRVVMQDVRHHAHYGMKYMRVIQDTKKNESARDRHTSAEPNHESSDSEGELSLYNSVSEDSTPRKHMLLRSSSTINEKEIMECLSHIEGYDDKRESPLHAKESDLNDKSLIDYEDNVPELLVEKQDTTRVNSPKSSRHTKNDWSTTYSSNRVWCPGWQVTLKADWLSIVNTAPESNLISDSNANAKAYSPRRNESILMFLQNSFDSSIYRGFSDIFSDPSTGMRNFRQLMARVHRGCCKHVQSLVSVDYDVIHQLRRDIGNIIASGIFSSEYVDLCHSNFQAPIRGNLCYMGKSLFSYCKKKRYGLMSHLYSGLGHAIHDVHLPNLTDKRKVNFGGFVLDSSFYSRICNHSYLESVFQLDGGAVILQPEDINHGSIFSMPPVRCTHETLLQNSWSAIADGDDELQIVNLICQWNSSKVVARNPVTEIHNAPSRVMCPVTKPCYMVPLFVCNNRLLNYAWCDHEKDFTGTPIMDDYMNMLFTNVSNEYQVLRAFVEGTLKHLMSICVKRAKTHRIVAYVSNYIKNIARDDYQTINKASSLLYGDVEEFLDNKGSPEIGLSPADTFVMEAAKPIRSFWTDNNSRYIEEFERNKKEQQLHESSANDHHDGFEWLRTHNGIGESVPLFLDAVQRSYNITVHYPEAFHMLRHLSCGDDISFVRSLCRSTRIRCSGGKSGAPLFASHDGKYILKFLNRYEFQLFMDKGKAYFKHILSGGTLLSIPYGLFSIEHIKSGSTVRCLIMQNIDRMVGVNKLLFDLKGVSYKRYVNMTPYLVGETNKQKADTGELDVSHGSSSPHHVVLLDQNFKDFTHGCPIHLGKEQLCQMFTYIRRDLDFLSRLDVVDYSLLLCVVPEEGTMFLGIIDYLRPYTWDKQIETIGKKLANIASGKTPTIISPFEYQARFMAFFSRTFSLPMLDTGTKKAPVMPEKYIKPKSTRIKQIASSDLDFIYTMPHVASLQQFMCRTSPVAKKYIEQLIKMSKASENTDVTSRELSKVIKEVYNTAVLDCGYNTL</sequence>
<dbReference type="PROSITE" id="PS51455">
    <property type="entry name" value="PIPK"/>
    <property type="match status" value="1"/>
</dbReference>
<dbReference type="InterPro" id="IPR044769">
    <property type="entry name" value="PIKfyve_PIPKc"/>
</dbReference>
<comment type="caution">
    <text evidence="9">The sequence shown here is derived from an EMBL/GenBank/DDBJ whole genome shotgun (WGS) entry which is preliminary data.</text>
</comment>
<evidence type="ECO:0000256" key="1">
    <source>
        <dbReference type="ARBA" id="ARBA00012009"/>
    </source>
</evidence>
<evidence type="ECO:0000256" key="6">
    <source>
        <dbReference type="PROSITE-ProRule" id="PRU00781"/>
    </source>
</evidence>
<dbReference type="Pfam" id="PF01504">
    <property type="entry name" value="PIP5K"/>
    <property type="match status" value="2"/>
</dbReference>
<keyword evidence="10" id="KW-1185">Reference proteome</keyword>
<dbReference type="GO" id="GO:0005524">
    <property type="term" value="F:ATP binding"/>
    <property type="evidence" value="ECO:0007669"/>
    <property type="project" value="UniProtKB-UniRule"/>
</dbReference>
<dbReference type="EMBL" id="JAVEPI010000002">
    <property type="protein sequence ID" value="KAK1443990.1"/>
    <property type="molecule type" value="Genomic_DNA"/>
</dbReference>
<evidence type="ECO:0000256" key="5">
    <source>
        <dbReference type="ARBA" id="ARBA00022840"/>
    </source>
</evidence>
<dbReference type="Pfam" id="PF00118">
    <property type="entry name" value="Cpn60_TCP1"/>
    <property type="match status" value="1"/>
</dbReference>
<name>A0AAD8PER0_BABGI</name>
<keyword evidence="3 6" id="KW-0547">Nucleotide-binding</keyword>
<evidence type="ECO:0000256" key="3">
    <source>
        <dbReference type="ARBA" id="ARBA00022741"/>
    </source>
</evidence>
<dbReference type="GO" id="GO:0000285">
    <property type="term" value="F:1-phosphatidylinositol-3-phosphate 5-kinase activity"/>
    <property type="evidence" value="ECO:0007669"/>
    <property type="project" value="UniProtKB-EC"/>
</dbReference>
<dbReference type="PANTHER" id="PTHR45748:SF7">
    <property type="entry name" value="1-PHOSPHATIDYLINOSITOL 3-PHOSPHATE 5-KINASE-RELATED"/>
    <property type="match status" value="1"/>
</dbReference>
<accession>A0AAD8PER0</accession>
<dbReference type="InterPro" id="IPR027409">
    <property type="entry name" value="GroEL-like_apical_dom_sf"/>
</dbReference>
<evidence type="ECO:0000313" key="9">
    <source>
        <dbReference type="EMBL" id="KAK1443990.1"/>
    </source>
</evidence>
<dbReference type="SUPFAM" id="SSF56104">
    <property type="entry name" value="SAICAR synthase-like"/>
    <property type="match status" value="1"/>
</dbReference>
<dbReference type="Gene3D" id="3.30.810.10">
    <property type="entry name" value="2-Layer Sandwich"/>
    <property type="match status" value="1"/>
</dbReference>
<organism evidence="9 10">
    <name type="scientific">Babesia gibsoni</name>
    <dbReference type="NCBI Taxonomy" id="33632"/>
    <lineage>
        <taxon>Eukaryota</taxon>
        <taxon>Sar</taxon>
        <taxon>Alveolata</taxon>
        <taxon>Apicomplexa</taxon>
        <taxon>Aconoidasida</taxon>
        <taxon>Piroplasmida</taxon>
        <taxon>Babesiidae</taxon>
        <taxon>Babesia</taxon>
    </lineage>
</organism>
<evidence type="ECO:0000256" key="7">
    <source>
        <dbReference type="SAM" id="MobiDB-lite"/>
    </source>
</evidence>
<dbReference type="PANTHER" id="PTHR45748">
    <property type="entry name" value="1-PHOSPHATIDYLINOSITOL 3-PHOSPHATE 5-KINASE-RELATED"/>
    <property type="match status" value="1"/>
</dbReference>
<feature type="region of interest" description="Disordered" evidence="7">
    <location>
        <begin position="883"/>
        <end position="908"/>
    </location>
</feature>
<dbReference type="InterPro" id="IPR002498">
    <property type="entry name" value="PInositol-4-P-4/5-kinase_core"/>
</dbReference>
<gene>
    <name evidence="9" type="ORF">BgAZ_208660</name>
</gene>
<feature type="compositionally biased region" description="Basic and acidic residues" evidence="7">
    <location>
        <begin position="1065"/>
        <end position="1084"/>
    </location>
</feature>
<evidence type="ECO:0000256" key="4">
    <source>
        <dbReference type="ARBA" id="ARBA00022777"/>
    </source>
</evidence>
<keyword evidence="4 6" id="KW-0418">Kinase</keyword>
<evidence type="ECO:0000313" key="10">
    <source>
        <dbReference type="Proteomes" id="UP001230268"/>
    </source>
</evidence>
<feature type="region of interest" description="Disordered" evidence="7">
    <location>
        <begin position="1065"/>
        <end position="1110"/>
    </location>
</feature>
<protein>
    <recommendedName>
        <fullName evidence="1">1-phosphatidylinositol-3-phosphate 5-kinase</fullName>
        <ecNumber evidence="1">2.7.1.150</ecNumber>
    </recommendedName>
</protein>
<dbReference type="Proteomes" id="UP001230268">
    <property type="component" value="Unassembled WGS sequence"/>
</dbReference>
<dbReference type="Gene3D" id="3.30.800.10">
    <property type="entry name" value="Phosphatidylinositol Phosphate Kinase II Beta"/>
    <property type="match status" value="1"/>
</dbReference>
<dbReference type="SUPFAM" id="SSF52029">
    <property type="entry name" value="GroEL apical domain-like"/>
    <property type="match status" value="1"/>
</dbReference>
<dbReference type="CDD" id="cd17300">
    <property type="entry name" value="PIPKc_PIKfyve"/>
    <property type="match status" value="1"/>
</dbReference>
<proteinExistence type="predicted"/>
<dbReference type="SMART" id="SM00330">
    <property type="entry name" value="PIPKc"/>
    <property type="match status" value="1"/>
</dbReference>
<dbReference type="InterPro" id="IPR027484">
    <property type="entry name" value="PInositol-4-P-5-kinase_N"/>
</dbReference>
<dbReference type="GO" id="GO:0010008">
    <property type="term" value="C:endosome membrane"/>
    <property type="evidence" value="ECO:0007669"/>
    <property type="project" value="TreeGrafter"/>
</dbReference>
<dbReference type="Gene3D" id="3.50.7.10">
    <property type="entry name" value="GroEL"/>
    <property type="match status" value="1"/>
</dbReference>
<evidence type="ECO:0000256" key="2">
    <source>
        <dbReference type="ARBA" id="ARBA00022679"/>
    </source>
</evidence>
<dbReference type="InterPro" id="IPR002423">
    <property type="entry name" value="Cpn60/GroEL/TCP-1"/>
</dbReference>
<evidence type="ECO:0000259" key="8">
    <source>
        <dbReference type="PROSITE" id="PS51455"/>
    </source>
</evidence>